<feature type="compositionally biased region" description="Basic and acidic residues" evidence="1">
    <location>
        <begin position="177"/>
        <end position="195"/>
    </location>
</feature>
<dbReference type="AlphaFoldDB" id="A0AAE3T7X8"/>
<dbReference type="InterPro" id="IPR014922">
    <property type="entry name" value="YdhG-like"/>
</dbReference>
<accession>A0AAE3T7X8</accession>
<evidence type="ECO:0000313" key="4">
    <source>
        <dbReference type="Proteomes" id="UP001220964"/>
    </source>
</evidence>
<dbReference type="Pfam" id="PF13376">
    <property type="entry name" value="OmdA"/>
    <property type="match status" value="1"/>
</dbReference>
<gene>
    <name evidence="3" type="ORF">P1J78_07920</name>
</gene>
<proteinExistence type="predicted"/>
<sequence length="195" mass="21893">MGERNPRFDRFFDRDTPWKAEKKRLREIVLDHPLTEELKWRQPVYCHAGGNVATIDGLKDRCVLSFFKGALLTDPEGMLEPPGPNSRSARYAPFTSLEEIDARADALHAYLDEAIENEKRGLSPEMPPDDLDLPEELAAALDADPALAEAWAALTPGRRRGWVIHVSGAKQAKTRTARVEKAAPRIRDGKGFHDR</sequence>
<dbReference type="InterPro" id="IPR016786">
    <property type="entry name" value="YdeI_bac"/>
</dbReference>
<dbReference type="Pfam" id="PF08818">
    <property type="entry name" value="DUF1801"/>
    <property type="match status" value="1"/>
</dbReference>
<evidence type="ECO:0000313" key="3">
    <source>
        <dbReference type="EMBL" id="MDF0600652.1"/>
    </source>
</evidence>
<evidence type="ECO:0000259" key="2">
    <source>
        <dbReference type="Pfam" id="PF08818"/>
    </source>
</evidence>
<dbReference type="PIRSF" id="PIRSF021308">
    <property type="entry name" value="UCP021308"/>
    <property type="match status" value="1"/>
</dbReference>
<name>A0AAE3T7X8_9RHOB</name>
<dbReference type="EMBL" id="JARGYC010000016">
    <property type="protein sequence ID" value="MDF0600652.1"/>
    <property type="molecule type" value="Genomic_DNA"/>
</dbReference>
<keyword evidence="4" id="KW-1185">Reference proteome</keyword>
<feature type="domain" description="YdhG-like" evidence="2">
    <location>
        <begin position="18"/>
        <end position="115"/>
    </location>
</feature>
<feature type="region of interest" description="Disordered" evidence="1">
    <location>
        <begin position="174"/>
        <end position="195"/>
    </location>
</feature>
<evidence type="ECO:0000256" key="1">
    <source>
        <dbReference type="SAM" id="MobiDB-lite"/>
    </source>
</evidence>
<reference evidence="3" key="1">
    <citation type="submission" date="2023-03" db="EMBL/GenBank/DDBJ databases">
        <title>Multiphase analysis and comparison of six strains from genera Psychromarinibacter, Lutimaribacter, and Maritimibacter, including a novel species: Psychromarinibacter sediminicola sp. nov.</title>
        <authorList>
            <person name="Wang Y.-H."/>
            <person name="Ye M.-Q."/>
            <person name="Du Z.-J."/>
        </authorList>
    </citation>
    <scope>NUCLEOTIDE SEQUENCE</scope>
    <source>
        <strain evidence="3">C21-152</strain>
    </source>
</reference>
<dbReference type="Proteomes" id="UP001220964">
    <property type="component" value="Unassembled WGS sequence"/>
</dbReference>
<comment type="caution">
    <text evidence="3">The sequence shown here is derived from an EMBL/GenBank/DDBJ whole genome shotgun (WGS) entry which is preliminary data.</text>
</comment>
<protein>
    <submittedName>
        <fullName evidence="3">YdeI/OmpD-associated family protein</fullName>
    </submittedName>
</protein>
<dbReference type="RefSeq" id="WP_275566796.1">
    <property type="nucleotide sequence ID" value="NZ_JARGYC010000016.1"/>
</dbReference>
<dbReference type="SUPFAM" id="SSF159888">
    <property type="entry name" value="YdhG-like"/>
    <property type="match status" value="1"/>
</dbReference>
<organism evidence="3 4">
    <name type="scientific">Psychromarinibacter sediminicola</name>
    <dbReference type="NCBI Taxonomy" id="3033385"/>
    <lineage>
        <taxon>Bacteria</taxon>
        <taxon>Pseudomonadati</taxon>
        <taxon>Pseudomonadota</taxon>
        <taxon>Alphaproteobacteria</taxon>
        <taxon>Rhodobacterales</taxon>
        <taxon>Paracoccaceae</taxon>
        <taxon>Psychromarinibacter</taxon>
    </lineage>
</organism>